<evidence type="ECO:0000259" key="1">
    <source>
        <dbReference type="Pfam" id="PF09983"/>
    </source>
</evidence>
<sequence>MSGLVTPEDAVAAVRGKLKDNWSEAVCGEHSVFSVRLRPGVRTGRAVEQLGYAAWHDWHMRWRDFTGRLPDGVEVVRAAVTIRGVTGDYPVMLTADLDGVAALLDGAEPPIVDIGRARTRAAALHSAGAILTPATLRAVYDLDANDVDVLVNAVTWLRGHPDAGEWTLRQLPVPGMHTKWLDTHGGLLRDVAGRDVRDEVRPRLTVVHLTYVDPGHAASGRRRHDAWTTGDVHDLAYRPRIVLVVENRDSRLWFPPVDDTIVVEGGGKAAAALLANVPWIRSAEHVLYWGDIDADGYAILDRFRAALAVPTPDGAPAKPVTSILMEATDLHRYAAHGVNHDRAGRPIKASRELLPNLTEAESIAYATIATAGPTPFRRIEQEVIPLTDAVTRLLRIVKG</sequence>
<keyword evidence="4" id="KW-1185">Reference proteome</keyword>
<feature type="domain" description="DUF3322" evidence="2">
    <location>
        <begin position="13"/>
        <end position="191"/>
    </location>
</feature>
<dbReference type="EMBL" id="JBHTMK010000055">
    <property type="protein sequence ID" value="MFD1372384.1"/>
    <property type="molecule type" value="Genomic_DNA"/>
</dbReference>
<evidence type="ECO:0000313" key="4">
    <source>
        <dbReference type="Proteomes" id="UP001597183"/>
    </source>
</evidence>
<name>A0ABW4ANE8_9ACTN</name>
<organism evidence="3 4">
    <name type="scientific">Actinoplanes sichuanensis</name>
    <dbReference type="NCBI Taxonomy" id="512349"/>
    <lineage>
        <taxon>Bacteria</taxon>
        <taxon>Bacillati</taxon>
        <taxon>Actinomycetota</taxon>
        <taxon>Actinomycetes</taxon>
        <taxon>Micromonosporales</taxon>
        <taxon>Micromonosporaceae</taxon>
        <taxon>Actinoplanes</taxon>
    </lineage>
</organism>
<dbReference type="Proteomes" id="UP001597183">
    <property type="component" value="Unassembled WGS sequence"/>
</dbReference>
<reference evidence="4" key="1">
    <citation type="journal article" date="2019" name="Int. J. Syst. Evol. Microbiol.">
        <title>The Global Catalogue of Microorganisms (GCM) 10K type strain sequencing project: providing services to taxonomists for standard genome sequencing and annotation.</title>
        <authorList>
            <consortium name="The Broad Institute Genomics Platform"/>
            <consortium name="The Broad Institute Genome Sequencing Center for Infectious Disease"/>
            <person name="Wu L."/>
            <person name="Ma J."/>
        </authorList>
    </citation>
    <scope>NUCLEOTIDE SEQUENCE [LARGE SCALE GENOMIC DNA]</scope>
    <source>
        <strain evidence="4">CCM 7526</strain>
    </source>
</reference>
<dbReference type="InterPro" id="IPR024534">
    <property type="entry name" value="JetD_C"/>
</dbReference>
<evidence type="ECO:0000259" key="2">
    <source>
        <dbReference type="Pfam" id="PF11795"/>
    </source>
</evidence>
<dbReference type="InterPro" id="IPR024537">
    <property type="entry name" value="DUF3322"/>
</dbReference>
<dbReference type="Pfam" id="PF11795">
    <property type="entry name" value="DUF3322"/>
    <property type="match status" value="1"/>
</dbReference>
<accession>A0ABW4ANE8</accession>
<protein>
    <submittedName>
        <fullName evidence="3">Wadjet anti-phage system protein JetD domain-containing protein</fullName>
    </submittedName>
</protein>
<dbReference type="RefSeq" id="WP_317796184.1">
    <property type="nucleotide sequence ID" value="NZ_AP028461.1"/>
</dbReference>
<proteinExistence type="predicted"/>
<evidence type="ECO:0000313" key="3">
    <source>
        <dbReference type="EMBL" id="MFD1372384.1"/>
    </source>
</evidence>
<feature type="domain" description="Wadjet protein JetD C-terminal" evidence="1">
    <location>
        <begin position="205"/>
        <end position="392"/>
    </location>
</feature>
<dbReference type="Pfam" id="PF09983">
    <property type="entry name" value="JetD_C"/>
    <property type="match status" value="1"/>
</dbReference>
<gene>
    <name evidence="3" type="ORF">ACFQ5G_44270</name>
</gene>
<comment type="caution">
    <text evidence="3">The sequence shown here is derived from an EMBL/GenBank/DDBJ whole genome shotgun (WGS) entry which is preliminary data.</text>
</comment>